<reference evidence="1" key="1">
    <citation type="submission" date="2022-11" db="EMBL/GenBank/DDBJ databases">
        <title>Genome Resource of Sclerotinia nivalis Strain SnTB1, a Plant Pathogen Isolated from American Ginseng.</title>
        <authorList>
            <person name="Fan S."/>
        </authorList>
    </citation>
    <scope>NUCLEOTIDE SEQUENCE</scope>
    <source>
        <strain evidence="1">SnTB1</strain>
    </source>
</reference>
<evidence type="ECO:0000313" key="1">
    <source>
        <dbReference type="EMBL" id="KAJ8066634.1"/>
    </source>
</evidence>
<dbReference type="AlphaFoldDB" id="A0A9X0DKS0"/>
<accession>A0A9X0DKS0</accession>
<comment type="caution">
    <text evidence="1">The sequence shown here is derived from an EMBL/GenBank/DDBJ whole genome shotgun (WGS) entry which is preliminary data.</text>
</comment>
<name>A0A9X0DKS0_9HELO</name>
<keyword evidence="2" id="KW-1185">Reference proteome</keyword>
<gene>
    <name evidence="1" type="ORF">OCU04_005682</name>
</gene>
<protein>
    <submittedName>
        <fullName evidence="1">Uncharacterized protein</fullName>
    </submittedName>
</protein>
<proteinExistence type="predicted"/>
<evidence type="ECO:0000313" key="2">
    <source>
        <dbReference type="Proteomes" id="UP001152300"/>
    </source>
</evidence>
<sequence>MNPNIQEFIDACRAIKIPVPVFVRVATHNSAQFVLEVTILGHRIRSHKPETSFHAAKISLARRAMHYLQRARTPAPPLVLGPGGTVQHSSNANTTQNQAVGSDHDPHVLSAYDQRFIEHFFGTNILNQLRPCTRAQVTAVADHVASIILERPEGQTMEWNKAMRIFTERLAEKLNEGTS</sequence>
<organism evidence="1 2">
    <name type="scientific">Sclerotinia nivalis</name>
    <dbReference type="NCBI Taxonomy" id="352851"/>
    <lineage>
        <taxon>Eukaryota</taxon>
        <taxon>Fungi</taxon>
        <taxon>Dikarya</taxon>
        <taxon>Ascomycota</taxon>
        <taxon>Pezizomycotina</taxon>
        <taxon>Leotiomycetes</taxon>
        <taxon>Helotiales</taxon>
        <taxon>Sclerotiniaceae</taxon>
        <taxon>Sclerotinia</taxon>
    </lineage>
</organism>
<dbReference type="Proteomes" id="UP001152300">
    <property type="component" value="Unassembled WGS sequence"/>
</dbReference>
<dbReference type="EMBL" id="JAPEIS010000005">
    <property type="protein sequence ID" value="KAJ8066634.1"/>
    <property type="molecule type" value="Genomic_DNA"/>
</dbReference>
<dbReference type="OrthoDB" id="3470487at2759"/>